<dbReference type="RefSeq" id="WP_310777205.1">
    <property type="nucleotide sequence ID" value="NZ_JBHRWR010000039.1"/>
</dbReference>
<protein>
    <recommendedName>
        <fullName evidence="4">Secreted protein</fullName>
    </recommendedName>
</protein>
<gene>
    <name evidence="2" type="ORF">ACFOZ0_31345</name>
</gene>
<keyword evidence="1" id="KW-0732">Signal</keyword>
<dbReference type="Proteomes" id="UP001595701">
    <property type="component" value="Unassembled WGS sequence"/>
</dbReference>
<proteinExistence type="predicted"/>
<evidence type="ECO:0008006" key="4">
    <source>
        <dbReference type="Google" id="ProtNLM"/>
    </source>
</evidence>
<accession>A0ABV7SL09</accession>
<dbReference type="EMBL" id="JBHRWR010000039">
    <property type="protein sequence ID" value="MFC3577679.1"/>
    <property type="molecule type" value="Genomic_DNA"/>
</dbReference>
<evidence type="ECO:0000256" key="1">
    <source>
        <dbReference type="SAM" id="SignalP"/>
    </source>
</evidence>
<evidence type="ECO:0000313" key="2">
    <source>
        <dbReference type="EMBL" id="MFC3577679.1"/>
    </source>
</evidence>
<feature type="chain" id="PRO_5046123647" description="Secreted protein" evidence="1">
    <location>
        <begin position="28"/>
        <end position="137"/>
    </location>
</feature>
<evidence type="ECO:0000313" key="3">
    <source>
        <dbReference type="Proteomes" id="UP001595701"/>
    </source>
</evidence>
<comment type="caution">
    <text evidence="2">The sequence shown here is derived from an EMBL/GenBank/DDBJ whole genome shotgun (WGS) entry which is preliminary data.</text>
</comment>
<sequence length="137" mass="14261">MKRAIAAGAFALVSAATCLVLAPTASAAPNACVTSTLTTGGYEGVGTIVRKSSTSSCGDLNLTYSDDSTSPYGDYYAGRLRNSSGVWHTCSKGYVWASDGSHSVNDSTYWLCTDVNDNTPFTVASQLDGGDTVRITH</sequence>
<organism evidence="2 3">
    <name type="scientific">Streptomyces yaanensis</name>
    <dbReference type="NCBI Taxonomy" id="1142239"/>
    <lineage>
        <taxon>Bacteria</taxon>
        <taxon>Bacillati</taxon>
        <taxon>Actinomycetota</taxon>
        <taxon>Actinomycetes</taxon>
        <taxon>Kitasatosporales</taxon>
        <taxon>Streptomycetaceae</taxon>
        <taxon>Streptomyces</taxon>
    </lineage>
</organism>
<reference evidence="3" key="1">
    <citation type="journal article" date="2019" name="Int. J. Syst. Evol. Microbiol.">
        <title>The Global Catalogue of Microorganisms (GCM) 10K type strain sequencing project: providing services to taxonomists for standard genome sequencing and annotation.</title>
        <authorList>
            <consortium name="The Broad Institute Genomics Platform"/>
            <consortium name="The Broad Institute Genome Sequencing Center for Infectious Disease"/>
            <person name="Wu L."/>
            <person name="Ma J."/>
        </authorList>
    </citation>
    <scope>NUCLEOTIDE SEQUENCE [LARGE SCALE GENOMIC DNA]</scope>
    <source>
        <strain evidence="3">CGMCC 4.7035</strain>
    </source>
</reference>
<feature type="signal peptide" evidence="1">
    <location>
        <begin position="1"/>
        <end position="27"/>
    </location>
</feature>
<name>A0ABV7SL09_9ACTN</name>
<keyword evidence="3" id="KW-1185">Reference proteome</keyword>